<feature type="domain" description="Sulfatase-modifying factor enzyme-like" evidence="2">
    <location>
        <begin position="35"/>
        <end position="283"/>
    </location>
</feature>
<dbReference type="PROSITE" id="PS51257">
    <property type="entry name" value="PROKAR_LIPOPROTEIN"/>
    <property type="match status" value="1"/>
</dbReference>
<gene>
    <name evidence="3" type="ORF">NKI27_15315</name>
</gene>
<reference evidence="3" key="1">
    <citation type="submission" date="2022-06" db="EMBL/GenBank/DDBJ databases">
        <title>Alkalimarinus sp. nov., isolated from gut of a Alitta virens.</title>
        <authorList>
            <person name="Yang A.I."/>
            <person name="Shin N.-R."/>
        </authorList>
    </citation>
    <scope>NUCLEOTIDE SEQUENCE</scope>
    <source>
        <strain evidence="3">A2M4</strain>
    </source>
</reference>
<dbReference type="InterPro" id="IPR005532">
    <property type="entry name" value="SUMF_dom"/>
</dbReference>
<dbReference type="Gene3D" id="3.90.1580.10">
    <property type="entry name" value="paralog of FGE (formylglycine-generating enzyme)"/>
    <property type="match status" value="1"/>
</dbReference>
<dbReference type="InterPro" id="IPR042095">
    <property type="entry name" value="SUMF_sf"/>
</dbReference>
<keyword evidence="4" id="KW-1185">Reference proteome</keyword>
<dbReference type="RefSeq" id="WP_265046913.1">
    <property type="nucleotide sequence ID" value="NZ_CP100390.1"/>
</dbReference>
<dbReference type="PANTHER" id="PTHR23150">
    <property type="entry name" value="SULFATASE MODIFYING FACTOR 1, 2"/>
    <property type="match status" value="1"/>
</dbReference>
<organism evidence="3 4">
    <name type="scientific">Alkalimarinus alittae</name>
    <dbReference type="NCBI Taxonomy" id="2961619"/>
    <lineage>
        <taxon>Bacteria</taxon>
        <taxon>Pseudomonadati</taxon>
        <taxon>Pseudomonadota</taxon>
        <taxon>Gammaproteobacteria</taxon>
        <taxon>Alteromonadales</taxon>
        <taxon>Alteromonadaceae</taxon>
        <taxon>Alkalimarinus</taxon>
    </lineage>
</organism>
<dbReference type="Proteomes" id="UP001163739">
    <property type="component" value="Chromosome"/>
</dbReference>
<dbReference type="InterPro" id="IPR016187">
    <property type="entry name" value="CTDL_fold"/>
</dbReference>
<name>A0ABY6N019_9ALTE</name>
<evidence type="ECO:0000313" key="4">
    <source>
        <dbReference type="Proteomes" id="UP001163739"/>
    </source>
</evidence>
<protein>
    <submittedName>
        <fullName evidence="3">Formylglycine-generating enzyme family protein</fullName>
    </submittedName>
</protein>
<dbReference type="EMBL" id="CP100390">
    <property type="protein sequence ID" value="UZE95424.1"/>
    <property type="molecule type" value="Genomic_DNA"/>
</dbReference>
<dbReference type="Pfam" id="PF03781">
    <property type="entry name" value="FGE-sulfatase"/>
    <property type="match status" value="1"/>
</dbReference>
<sequence>MNATLKTITLLAAITLTACTSTEDKVNDLLERHMNAFVFVEGGSFMMGNPGLGWALGADSYPAHKVTLDSFSIQKYEVTQGDMDLFMEVTGYVSSYENYDKKRGDNPDRFAAKMPAPAAWADAKSFCQWVGKLSNKAINLPTEAQWEYAARSRGQMYRFATDTGEAVVDINMAQEAKKGIFDQSALPKVPGSFPPNPLGLYDMSGNATEWVLDNYQPDYYEHSPEHNPQGPKAAKTSGLKSGPTYHHKVSRGGRFYDFWGNTTVSRLDKPQELMGLDTGFRCVMQN</sequence>
<evidence type="ECO:0000313" key="3">
    <source>
        <dbReference type="EMBL" id="UZE95424.1"/>
    </source>
</evidence>
<dbReference type="PANTHER" id="PTHR23150:SF19">
    <property type="entry name" value="FORMYLGLYCINE-GENERATING ENZYME"/>
    <property type="match status" value="1"/>
</dbReference>
<accession>A0ABY6N019</accession>
<evidence type="ECO:0000259" key="2">
    <source>
        <dbReference type="Pfam" id="PF03781"/>
    </source>
</evidence>
<proteinExistence type="predicted"/>
<dbReference type="SUPFAM" id="SSF56436">
    <property type="entry name" value="C-type lectin-like"/>
    <property type="match status" value="1"/>
</dbReference>
<dbReference type="InterPro" id="IPR051043">
    <property type="entry name" value="Sulfatase_Mod_Factor_Kinase"/>
</dbReference>
<evidence type="ECO:0000256" key="1">
    <source>
        <dbReference type="SAM" id="MobiDB-lite"/>
    </source>
</evidence>
<feature type="region of interest" description="Disordered" evidence="1">
    <location>
        <begin position="218"/>
        <end position="246"/>
    </location>
</feature>